<comment type="caution">
    <text evidence="2">The sequence shown here is derived from an EMBL/GenBank/DDBJ whole genome shotgun (WGS) entry which is preliminary data.</text>
</comment>
<dbReference type="Proteomes" id="UP000223968">
    <property type="component" value="Unassembled WGS sequence"/>
</dbReference>
<dbReference type="EMBL" id="PDNB01000093">
    <property type="protein sequence ID" value="PGH09380.1"/>
    <property type="molecule type" value="Genomic_DNA"/>
</dbReference>
<feature type="compositionally biased region" description="Polar residues" evidence="1">
    <location>
        <begin position="1"/>
        <end position="19"/>
    </location>
</feature>
<keyword evidence="3" id="KW-1185">Reference proteome</keyword>
<feature type="region of interest" description="Disordered" evidence="1">
    <location>
        <begin position="1"/>
        <end position="22"/>
    </location>
</feature>
<accession>A0A2B7XKD3</accession>
<evidence type="ECO:0000256" key="1">
    <source>
        <dbReference type="SAM" id="MobiDB-lite"/>
    </source>
</evidence>
<gene>
    <name evidence="2" type="ORF">AJ79_05692</name>
</gene>
<name>A0A2B7XKD3_9EURO</name>
<dbReference type="OrthoDB" id="5423360at2759"/>
<dbReference type="AlphaFoldDB" id="A0A2B7XKD3"/>
<organism evidence="2 3">
    <name type="scientific">Helicocarpus griseus UAMH5409</name>
    <dbReference type="NCBI Taxonomy" id="1447875"/>
    <lineage>
        <taxon>Eukaryota</taxon>
        <taxon>Fungi</taxon>
        <taxon>Dikarya</taxon>
        <taxon>Ascomycota</taxon>
        <taxon>Pezizomycotina</taxon>
        <taxon>Eurotiomycetes</taxon>
        <taxon>Eurotiomycetidae</taxon>
        <taxon>Onygenales</taxon>
        <taxon>Ajellomycetaceae</taxon>
        <taxon>Helicocarpus</taxon>
    </lineage>
</organism>
<evidence type="ECO:0000313" key="3">
    <source>
        <dbReference type="Proteomes" id="UP000223968"/>
    </source>
</evidence>
<evidence type="ECO:0000313" key="2">
    <source>
        <dbReference type="EMBL" id="PGH09380.1"/>
    </source>
</evidence>
<reference evidence="2 3" key="1">
    <citation type="submission" date="2017-10" db="EMBL/GenBank/DDBJ databases">
        <title>Comparative genomics in systemic dimorphic fungi from Ajellomycetaceae.</title>
        <authorList>
            <person name="Munoz J.F."/>
            <person name="Mcewen J.G."/>
            <person name="Clay O.K."/>
            <person name="Cuomo C.A."/>
        </authorList>
    </citation>
    <scope>NUCLEOTIDE SEQUENCE [LARGE SCALE GENOMIC DNA]</scope>
    <source>
        <strain evidence="2 3">UAMH5409</strain>
    </source>
</reference>
<protein>
    <submittedName>
        <fullName evidence="2">Uncharacterized protein</fullName>
    </submittedName>
</protein>
<sequence length="139" mass="15741">MAILHLSSSSRSGEQPSLSTDEELQLTVGQTEYILIPCRENFLSLENSSTTPTLILVYRTEQGQAVSGSALRHFRTDTLDQDDVFQPEFFSNIVFSGARRTSFSWSPMPVKNLPREIPILGHALREIQQQMSHRDLTFL</sequence>
<proteinExistence type="predicted"/>